<gene>
    <name evidence="1" type="ORF">NX02_21225</name>
</gene>
<dbReference type="EMBL" id="CP006644">
    <property type="protein sequence ID" value="AHE55881.1"/>
    <property type="molecule type" value="Genomic_DNA"/>
</dbReference>
<dbReference type="STRING" id="1123269.NX02_21225"/>
<dbReference type="KEGG" id="ssan:NX02_21225"/>
<dbReference type="Pfam" id="PF05930">
    <property type="entry name" value="Phage_AlpA"/>
    <property type="match status" value="1"/>
</dbReference>
<keyword evidence="2" id="KW-1185">Reference proteome</keyword>
<evidence type="ECO:0008006" key="3">
    <source>
        <dbReference type="Google" id="ProtNLM"/>
    </source>
</evidence>
<dbReference type="eggNOG" id="COG3311">
    <property type="taxonomic scope" value="Bacteria"/>
</dbReference>
<evidence type="ECO:0000313" key="1">
    <source>
        <dbReference type="EMBL" id="AHE55881.1"/>
    </source>
</evidence>
<dbReference type="HOGENOM" id="CLU_140176_15_4_5"/>
<dbReference type="AlphaFoldDB" id="W0AFJ2"/>
<dbReference type="PATRIC" id="fig|1123269.5.peg.4152"/>
<accession>W0AFJ2</accession>
<name>W0AFJ2_9SPHN</name>
<proteinExistence type="predicted"/>
<sequence>MDLTGLGRTTIYRLIKEGSFPAPFKPGGAASRWSEAEIRDWREGLAASRSSGQSAA</sequence>
<dbReference type="Proteomes" id="UP000018851">
    <property type="component" value="Chromosome"/>
</dbReference>
<dbReference type="InterPro" id="IPR010260">
    <property type="entry name" value="AlpA"/>
</dbReference>
<reference evidence="1 2" key="1">
    <citation type="submission" date="2013-07" db="EMBL/GenBank/DDBJ databases">
        <title>Completed genome of Sphingomonas sanxanigenens NX02.</title>
        <authorList>
            <person name="Ma T."/>
            <person name="Huang H."/>
            <person name="Wu M."/>
            <person name="Li X."/>
            <person name="Li G."/>
        </authorList>
    </citation>
    <scope>NUCLEOTIDE SEQUENCE [LARGE SCALE GENOMIC DNA]</scope>
    <source>
        <strain evidence="1 2">NX02</strain>
    </source>
</reference>
<protein>
    <recommendedName>
        <fullName evidence="3">Transcriptional regulator</fullName>
    </recommendedName>
</protein>
<evidence type="ECO:0000313" key="2">
    <source>
        <dbReference type="Proteomes" id="UP000018851"/>
    </source>
</evidence>
<organism evidence="1 2">
    <name type="scientific">Sphingomonas sanxanigenens DSM 19645 = NX02</name>
    <dbReference type="NCBI Taxonomy" id="1123269"/>
    <lineage>
        <taxon>Bacteria</taxon>
        <taxon>Pseudomonadati</taxon>
        <taxon>Pseudomonadota</taxon>
        <taxon>Alphaproteobacteria</taxon>
        <taxon>Sphingomonadales</taxon>
        <taxon>Sphingomonadaceae</taxon>
        <taxon>Sphingomonas</taxon>
    </lineage>
</organism>
<dbReference type="Gene3D" id="1.10.238.160">
    <property type="match status" value="1"/>
</dbReference>